<comment type="caution">
    <text evidence="5">The sequence shown here is derived from an EMBL/GenBank/DDBJ whole genome shotgun (WGS) entry which is preliminary data.</text>
</comment>
<evidence type="ECO:0000256" key="3">
    <source>
        <dbReference type="ARBA" id="ARBA00022741"/>
    </source>
</evidence>
<dbReference type="Proteomes" id="UP001501094">
    <property type="component" value="Unassembled WGS sequence"/>
</dbReference>
<dbReference type="InterPro" id="IPR001645">
    <property type="entry name" value="Folylpolyglutamate_synth"/>
</dbReference>
<dbReference type="SUPFAM" id="SSF53623">
    <property type="entry name" value="MurD-like peptide ligases, catalytic domain"/>
    <property type="match status" value="1"/>
</dbReference>
<accession>A0ABP4ZX54</accession>
<dbReference type="PANTHER" id="PTHR11136:SF0">
    <property type="entry name" value="DIHYDROFOLATE SYNTHETASE-RELATED"/>
    <property type="match status" value="1"/>
</dbReference>
<dbReference type="InterPro" id="IPR036565">
    <property type="entry name" value="Mur-like_cat_sf"/>
</dbReference>
<dbReference type="RefSeq" id="WP_344105328.1">
    <property type="nucleotide sequence ID" value="NZ_BAAANL010000008.1"/>
</dbReference>
<proteinExistence type="inferred from homology"/>
<evidence type="ECO:0000313" key="6">
    <source>
        <dbReference type="Proteomes" id="UP001501094"/>
    </source>
</evidence>
<evidence type="ECO:0000313" key="5">
    <source>
        <dbReference type="EMBL" id="GAA1872153.1"/>
    </source>
</evidence>
<evidence type="ECO:0000256" key="1">
    <source>
        <dbReference type="ARBA" id="ARBA00008276"/>
    </source>
</evidence>
<organism evidence="5 6">
    <name type="scientific">Myceligenerans crystallogenes</name>
    <dbReference type="NCBI Taxonomy" id="316335"/>
    <lineage>
        <taxon>Bacteria</taxon>
        <taxon>Bacillati</taxon>
        <taxon>Actinomycetota</taxon>
        <taxon>Actinomycetes</taxon>
        <taxon>Micrococcales</taxon>
        <taxon>Promicromonosporaceae</taxon>
        <taxon>Myceligenerans</taxon>
    </lineage>
</organism>
<keyword evidence="4" id="KW-0067">ATP-binding</keyword>
<sequence length="428" mass="44126">MTAQHLPADDAFFAEWAAKAPGQRRSLGRARAVGAELGTWDGTPPVLAVVGSKGKGTTAIHAAAALSAALLPRGAAGAPRRARVGLVTSPGLRVNRERMRFDGAAISPGEYDAEAARLDAARGVVVPDGSGYLSPTGAYTITGAAWAARRGADALVLEEGLGGRSDEVSLFDARVVAVTKVFYEHGDVLGPTLDDVARDLLGVVGHGTRTIVTVEQDPDVTALVEETAAKFDMELVTVGAGSVSCAPAGLPPLTRLNATAGEAAARSLAAGLGWSLGDADVAAALRTVRVPGRMSRLPTPGGPVMLDGAISPEGVRATVAAWRAWRAELGYDTADLGTVVASFPDTKDAEACFAELRDFSRVIPSRADDYLSFARSEALHGDVLPAREALSRGLADGACLVVGTQSFLAIALDVLDVPTTRAYEPLDG</sequence>
<dbReference type="Gene3D" id="3.40.1190.10">
    <property type="entry name" value="Mur-like, catalytic domain"/>
    <property type="match status" value="1"/>
</dbReference>
<dbReference type="EMBL" id="BAAANL010000008">
    <property type="protein sequence ID" value="GAA1872153.1"/>
    <property type="molecule type" value="Genomic_DNA"/>
</dbReference>
<evidence type="ECO:0000256" key="4">
    <source>
        <dbReference type="ARBA" id="ARBA00022840"/>
    </source>
</evidence>
<evidence type="ECO:0000256" key="2">
    <source>
        <dbReference type="ARBA" id="ARBA00022598"/>
    </source>
</evidence>
<keyword evidence="3" id="KW-0547">Nucleotide-binding</keyword>
<keyword evidence="2" id="KW-0436">Ligase</keyword>
<keyword evidence="6" id="KW-1185">Reference proteome</keyword>
<dbReference type="PANTHER" id="PTHR11136">
    <property type="entry name" value="FOLYLPOLYGLUTAMATE SYNTHASE-RELATED"/>
    <property type="match status" value="1"/>
</dbReference>
<comment type="similarity">
    <text evidence="1">Belongs to the folylpolyglutamate synthase family.</text>
</comment>
<evidence type="ECO:0008006" key="7">
    <source>
        <dbReference type="Google" id="ProtNLM"/>
    </source>
</evidence>
<reference evidence="6" key="1">
    <citation type="journal article" date="2019" name="Int. J. Syst. Evol. Microbiol.">
        <title>The Global Catalogue of Microorganisms (GCM) 10K type strain sequencing project: providing services to taxonomists for standard genome sequencing and annotation.</title>
        <authorList>
            <consortium name="The Broad Institute Genomics Platform"/>
            <consortium name="The Broad Institute Genome Sequencing Center for Infectious Disease"/>
            <person name="Wu L."/>
            <person name="Ma J."/>
        </authorList>
    </citation>
    <scope>NUCLEOTIDE SEQUENCE [LARGE SCALE GENOMIC DNA]</scope>
    <source>
        <strain evidence="6">JCM 14326</strain>
    </source>
</reference>
<gene>
    <name evidence="5" type="ORF">GCM10009751_34380</name>
</gene>
<protein>
    <recommendedName>
        <fullName evidence="7">Dihydrofolate synthase / folylpolyglutamate synthase</fullName>
    </recommendedName>
</protein>
<name>A0ABP4ZX54_9MICO</name>